<dbReference type="Gene3D" id="3.30.1490.20">
    <property type="entry name" value="ATP-grasp fold, A domain"/>
    <property type="match status" value="1"/>
</dbReference>
<dbReference type="Pfam" id="PF13549">
    <property type="entry name" value="ATP-grasp_5"/>
    <property type="match status" value="1"/>
</dbReference>
<dbReference type="Pfam" id="PF00583">
    <property type="entry name" value="Acetyltransf_1"/>
    <property type="match status" value="1"/>
</dbReference>
<dbReference type="SUPFAM" id="SSF56059">
    <property type="entry name" value="Glutathione synthetase ATP-binding domain-like"/>
    <property type="match status" value="1"/>
</dbReference>
<proteinExistence type="predicted"/>
<sequence>MSQTNTATQAHYPNRWEADVLLRDGRAAHLRPITPDDADKIADFQRSLSPESIYFRYFSLRGELTAAELVELTTVDHDKRVALVLTLGPQIIGVGRYETVSPTQAEIALTVRDNHQARGVGSILLEHLAAAARERGLLSFTASVLQANERMLDVFADAGFVAQQSVDDGIVHVEIDLAPTEQSLHVMESREHRAEALSIKRLLAPESVVLVGVSVREGTYGHTLLRNIIDSGFSGQLSVVHPSADQIAGVRAYKSVADVPGSIDLAVIAVPADRVLDVVRACSDKHAQAVVVISSGFAESGPAGRQLQQQLVNVARGRGMRVVGPNCLGIINTALDVSLNASLAPVMPPRGRIGFFSQSGALGIALLETVRRRGLGVSTFVGAGNRADVSGNDVLQYWEEDPDTDVILLYLESIGNPRKFTRLARRISRTTPIVAMKTGGSMQARPLGHAVRKSTLPPAALDALFTQSGVIQTETLNHLFDVSQVLTFQPLPAGSTLAIVGNSDALGTLAADAAASRGLDVLEESVSLGASATADDFDRALAGLLEDPAVDSVLAIFVPPLSTAGAGAVEAIARAGARSLKPVVATVVGVGPDGASSLEVLMNRDEAGVPQPGSVPAFFSVEEAVRAIAAVTEYSQWRHGPVGQLPEFEGLRRHDAKVMVKTLMKDSVVAGDEQVFLDGQQLAALLACYGIDVWPSVEVSSEDLTVETANAIGYPVGLRMSDPELAGRADLGTQRLNLESDAAVRTAFRRLQNRFGVKADRLVLQRMAPPGVACVVGSVEDPLFGPVVSFGVSGVTTELLGDRAYAIPPLTDLDAARLVRTPRAAPLLFGQAVGGPLDLPAVEELLLRVSVMVDEHPEIADVVLDPVLVSPSGLAVLGAKVALKVPQVRTESPVRRALD</sequence>
<dbReference type="InterPro" id="IPR032875">
    <property type="entry name" value="Succ_CoA_lig_flav_dom"/>
</dbReference>
<dbReference type="AlphaFoldDB" id="A0A6J7CYP3"/>
<dbReference type="SUPFAM" id="SSF51735">
    <property type="entry name" value="NAD(P)-binding Rossmann-fold domains"/>
    <property type="match status" value="1"/>
</dbReference>
<dbReference type="PANTHER" id="PTHR42793:SF1">
    <property type="entry name" value="PEPTIDYL-LYSINE N-ACETYLTRANSFERASE PATZ"/>
    <property type="match status" value="1"/>
</dbReference>
<dbReference type="SMART" id="SM00881">
    <property type="entry name" value="CoA_binding"/>
    <property type="match status" value="1"/>
</dbReference>
<dbReference type="InterPro" id="IPR013815">
    <property type="entry name" value="ATP_grasp_subdomain_1"/>
</dbReference>
<dbReference type="InterPro" id="IPR000182">
    <property type="entry name" value="GNAT_dom"/>
</dbReference>
<dbReference type="PROSITE" id="PS51186">
    <property type="entry name" value="GNAT"/>
    <property type="match status" value="1"/>
</dbReference>
<organism evidence="2">
    <name type="scientific">freshwater metagenome</name>
    <dbReference type="NCBI Taxonomy" id="449393"/>
    <lineage>
        <taxon>unclassified sequences</taxon>
        <taxon>metagenomes</taxon>
        <taxon>ecological metagenomes</taxon>
    </lineage>
</organism>
<dbReference type="Pfam" id="PF13380">
    <property type="entry name" value="CoA_binding_2"/>
    <property type="match status" value="1"/>
</dbReference>
<dbReference type="Gene3D" id="3.30.470.20">
    <property type="entry name" value="ATP-grasp fold, B domain"/>
    <property type="match status" value="1"/>
</dbReference>
<dbReference type="Gene3D" id="3.40.50.261">
    <property type="entry name" value="Succinyl-CoA synthetase domains"/>
    <property type="match status" value="2"/>
</dbReference>
<dbReference type="PANTHER" id="PTHR42793">
    <property type="entry name" value="COA BINDING DOMAIN CONTAINING PROTEIN"/>
    <property type="match status" value="1"/>
</dbReference>
<dbReference type="SUPFAM" id="SSF55729">
    <property type="entry name" value="Acyl-CoA N-acyltransferases (Nat)"/>
    <property type="match status" value="1"/>
</dbReference>
<dbReference type="Gene3D" id="3.40.50.720">
    <property type="entry name" value="NAD(P)-binding Rossmann-like Domain"/>
    <property type="match status" value="1"/>
</dbReference>
<dbReference type="InterPro" id="IPR036291">
    <property type="entry name" value="NAD(P)-bd_dom_sf"/>
</dbReference>
<reference evidence="2" key="1">
    <citation type="submission" date="2020-05" db="EMBL/GenBank/DDBJ databases">
        <authorList>
            <person name="Chiriac C."/>
            <person name="Salcher M."/>
            <person name="Ghai R."/>
            <person name="Kavagutti S V."/>
        </authorList>
    </citation>
    <scope>NUCLEOTIDE SEQUENCE</scope>
</reference>
<accession>A0A6J7CYP3</accession>
<dbReference type="GO" id="GO:0016747">
    <property type="term" value="F:acyltransferase activity, transferring groups other than amino-acyl groups"/>
    <property type="evidence" value="ECO:0007669"/>
    <property type="project" value="InterPro"/>
</dbReference>
<dbReference type="SUPFAM" id="SSF52210">
    <property type="entry name" value="Succinyl-CoA synthetase domains"/>
    <property type="match status" value="2"/>
</dbReference>
<dbReference type="EMBL" id="CAFBLM010000006">
    <property type="protein sequence ID" value="CAB4861279.1"/>
    <property type="molecule type" value="Genomic_DNA"/>
</dbReference>
<name>A0A6J7CYP3_9ZZZZ</name>
<dbReference type="Gene3D" id="3.40.630.30">
    <property type="match status" value="1"/>
</dbReference>
<dbReference type="Pfam" id="PF13607">
    <property type="entry name" value="Succ_CoA_lig"/>
    <property type="match status" value="1"/>
</dbReference>
<evidence type="ECO:0000313" key="2">
    <source>
        <dbReference type="EMBL" id="CAB4861279.1"/>
    </source>
</evidence>
<feature type="domain" description="N-acetyltransferase" evidence="1">
    <location>
        <begin position="28"/>
        <end position="182"/>
    </location>
</feature>
<evidence type="ECO:0000259" key="1">
    <source>
        <dbReference type="PROSITE" id="PS51186"/>
    </source>
</evidence>
<dbReference type="CDD" id="cd04301">
    <property type="entry name" value="NAT_SF"/>
    <property type="match status" value="1"/>
</dbReference>
<dbReference type="InterPro" id="IPR016181">
    <property type="entry name" value="Acyl_CoA_acyltransferase"/>
</dbReference>
<gene>
    <name evidence="2" type="ORF">UFOPK3401_00260</name>
</gene>
<dbReference type="InterPro" id="IPR016102">
    <property type="entry name" value="Succinyl-CoA_synth-like"/>
</dbReference>
<dbReference type="InterPro" id="IPR003781">
    <property type="entry name" value="CoA-bd"/>
</dbReference>
<dbReference type="GO" id="GO:0005524">
    <property type="term" value="F:ATP binding"/>
    <property type="evidence" value="ECO:0007669"/>
    <property type="project" value="InterPro"/>
</dbReference>
<protein>
    <submittedName>
        <fullName evidence="2">Unannotated protein</fullName>
    </submittedName>
</protein>